<evidence type="ECO:0000259" key="1">
    <source>
        <dbReference type="Pfam" id="PF01844"/>
    </source>
</evidence>
<feature type="domain" description="HNH" evidence="1">
    <location>
        <begin position="50"/>
        <end position="97"/>
    </location>
</feature>
<comment type="caution">
    <text evidence="2">The sequence shown here is derived from an EMBL/GenBank/DDBJ whole genome shotgun (WGS) entry which is preliminary data.</text>
</comment>
<dbReference type="InterPro" id="IPR002711">
    <property type="entry name" value="HNH"/>
</dbReference>
<dbReference type="GO" id="GO:0004519">
    <property type="term" value="F:endonuclease activity"/>
    <property type="evidence" value="ECO:0007669"/>
    <property type="project" value="UniProtKB-KW"/>
</dbReference>
<dbReference type="InterPro" id="IPR003615">
    <property type="entry name" value="HNH_nuc"/>
</dbReference>
<reference evidence="2 3" key="1">
    <citation type="journal article" date="2020" name="Int. J. Syst. Evol. Microbiol.">
        <title>Novel acetic acid bacteria from cider fermentations: Acetobacter conturbans sp. nov. and Acetobacter fallax sp. nov.</title>
        <authorList>
            <person name="Sombolestani A.S."/>
            <person name="Cleenwerck I."/>
            <person name="Cnockaert M."/>
            <person name="Borremans W."/>
            <person name="Wieme A.D."/>
            <person name="De Vuyst L."/>
            <person name="Vandamme P."/>
        </authorList>
    </citation>
    <scope>NUCLEOTIDE SEQUENCE [LARGE SCALE GENOMIC DNA]</scope>
    <source>
        <strain evidence="2 3">LMG 1627</strain>
    </source>
</reference>
<dbReference type="EMBL" id="WOSY01000005">
    <property type="protein sequence ID" value="NHN88335.1"/>
    <property type="molecule type" value="Genomic_DNA"/>
</dbReference>
<name>A0ABX0JZ80_9PROT</name>
<gene>
    <name evidence="2" type="ORF">GOB81_06790</name>
</gene>
<evidence type="ECO:0000313" key="2">
    <source>
        <dbReference type="EMBL" id="NHN88335.1"/>
    </source>
</evidence>
<keyword evidence="2" id="KW-0540">Nuclease</keyword>
<keyword evidence="2" id="KW-0255">Endonuclease</keyword>
<dbReference type="Pfam" id="PF01844">
    <property type="entry name" value="HNH"/>
    <property type="match status" value="1"/>
</dbReference>
<dbReference type="CDD" id="cd00085">
    <property type="entry name" value="HNHc"/>
    <property type="match status" value="1"/>
</dbReference>
<keyword evidence="3" id="KW-1185">Reference proteome</keyword>
<protein>
    <submittedName>
        <fullName evidence="2">HNH endonuclease</fullName>
    </submittedName>
</protein>
<dbReference type="RefSeq" id="WP_173569631.1">
    <property type="nucleotide sequence ID" value="NZ_WOSY01000005.1"/>
</dbReference>
<sequence>MIKIKRSLPPPELDKKTQDNLTEEFKKTGKYVWNTTYIRTALLHMSHKKCAYCETLIDEESKYMEVEHFYYKDKYQDKVVSWNNLLPSCKRCNVNKGTHDVISDGMIVNPSSDNPKDHIYLYLYRFKPITSCGRTTIETLYLNDTDRLVSVRMKVGEQILDAVSQIREDIESHLLGTKTKYHINKATRALEKLFKSCLSTKEYSATAATVLLKDSDYQWIKKELSNLGMWERFEKSEKEADMISL</sequence>
<dbReference type="Proteomes" id="UP000631653">
    <property type="component" value="Unassembled WGS sequence"/>
</dbReference>
<keyword evidence="2" id="KW-0378">Hydrolase</keyword>
<evidence type="ECO:0000313" key="3">
    <source>
        <dbReference type="Proteomes" id="UP000631653"/>
    </source>
</evidence>
<proteinExistence type="predicted"/>
<accession>A0ABX0JZ80</accession>
<organism evidence="2 3">
    <name type="scientific">Acetobacter conturbans</name>
    <dbReference type="NCBI Taxonomy" id="1737472"/>
    <lineage>
        <taxon>Bacteria</taxon>
        <taxon>Pseudomonadati</taxon>
        <taxon>Pseudomonadota</taxon>
        <taxon>Alphaproteobacteria</taxon>
        <taxon>Acetobacterales</taxon>
        <taxon>Acetobacteraceae</taxon>
        <taxon>Acetobacter</taxon>
    </lineage>
</organism>
<dbReference type="Gene3D" id="1.10.30.50">
    <property type="match status" value="1"/>
</dbReference>